<evidence type="ECO:0000313" key="1">
    <source>
        <dbReference type="EMBL" id="VFS56056.1"/>
    </source>
</evidence>
<dbReference type="EMBL" id="CAADJE010000009">
    <property type="protein sequence ID" value="VFS57460.1"/>
    <property type="molecule type" value="Genomic_DNA"/>
</dbReference>
<gene>
    <name evidence="1" type="ORF">NCTC12998_00241</name>
    <name evidence="2" type="ORF">NCTC12998_00520</name>
</gene>
<name>A0A485A7Z5_RAOPL</name>
<sequence>MSAAEKWDDDAFIQLMSEAISTPDEGNEGLVDLSAERLNPEINWDEFAGNFQ</sequence>
<dbReference type="InterPro" id="IPR020293">
    <property type="entry name" value="Arf"/>
</dbReference>
<protein>
    <submittedName>
        <fullName evidence="1">Uncharacterized protein</fullName>
    </submittedName>
</protein>
<evidence type="ECO:0000313" key="3">
    <source>
        <dbReference type="Proteomes" id="UP000345637"/>
    </source>
</evidence>
<dbReference type="Proteomes" id="UP000345637">
    <property type="component" value="Unassembled WGS sequence"/>
</dbReference>
<dbReference type="AlphaFoldDB" id="A0A485A7Z5"/>
<reference evidence="1 3" key="1">
    <citation type="submission" date="2019-03" db="EMBL/GenBank/DDBJ databases">
        <authorList>
            <consortium name="Pathogen Informatics"/>
        </authorList>
    </citation>
    <scope>NUCLEOTIDE SEQUENCE [LARGE SCALE GENOMIC DNA]</scope>
    <source>
        <strain evidence="1 3">NCTC12998</strain>
    </source>
</reference>
<organism evidence="1 3">
    <name type="scientific">Raoultella planticola</name>
    <name type="common">Klebsiella planticola</name>
    <dbReference type="NCBI Taxonomy" id="575"/>
    <lineage>
        <taxon>Bacteria</taxon>
        <taxon>Pseudomonadati</taxon>
        <taxon>Pseudomonadota</taxon>
        <taxon>Gammaproteobacteria</taxon>
        <taxon>Enterobacterales</taxon>
        <taxon>Enterobacteriaceae</taxon>
        <taxon>Klebsiella/Raoultella group</taxon>
        <taxon>Raoultella</taxon>
    </lineage>
</organism>
<dbReference type="EMBL" id="CAADJE010000002">
    <property type="protein sequence ID" value="VFS56056.1"/>
    <property type="molecule type" value="Genomic_DNA"/>
</dbReference>
<accession>A0A485A7Z5</accession>
<evidence type="ECO:0000313" key="2">
    <source>
        <dbReference type="EMBL" id="VFS57460.1"/>
    </source>
</evidence>
<proteinExistence type="predicted"/>
<dbReference type="Pfam" id="PF17585">
    <property type="entry name" value="Phage_Arf"/>
    <property type="match status" value="1"/>
</dbReference>